<dbReference type="EMBL" id="HG994581">
    <property type="protein sequence ID" value="CAF2875621.1"/>
    <property type="molecule type" value="Genomic_DNA"/>
</dbReference>
<dbReference type="InterPro" id="IPR038441">
    <property type="entry name" value="THAP_Znf_sf"/>
</dbReference>
<dbReference type="Gene3D" id="6.20.210.20">
    <property type="entry name" value="THAP domain"/>
    <property type="match status" value="1"/>
</dbReference>
<evidence type="ECO:0000256" key="2">
    <source>
        <dbReference type="ARBA" id="ARBA00022771"/>
    </source>
</evidence>
<accession>A0A7R8H5F9</accession>
<dbReference type="GO" id="GO:0008270">
    <property type="term" value="F:zinc ion binding"/>
    <property type="evidence" value="ECO:0007669"/>
    <property type="project" value="UniProtKB-KW"/>
</dbReference>
<organism evidence="5 6">
    <name type="scientific">Lepeophtheirus salmonis</name>
    <name type="common">Salmon louse</name>
    <name type="synonym">Caligus salmonis</name>
    <dbReference type="NCBI Taxonomy" id="72036"/>
    <lineage>
        <taxon>Eukaryota</taxon>
        <taxon>Metazoa</taxon>
        <taxon>Ecdysozoa</taxon>
        <taxon>Arthropoda</taxon>
        <taxon>Crustacea</taxon>
        <taxon>Multicrustacea</taxon>
        <taxon>Hexanauplia</taxon>
        <taxon>Copepoda</taxon>
        <taxon>Siphonostomatoida</taxon>
        <taxon>Caligidae</taxon>
        <taxon>Lepeophtheirus</taxon>
    </lineage>
</organism>
<proteinExistence type="predicted"/>
<dbReference type="Pfam" id="PF05485">
    <property type="entry name" value="THAP"/>
    <property type="match status" value="1"/>
</dbReference>
<evidence type="ECO:0000256" key="3">
    <source>
        <dbReference type="ARBA" id="ARBA00022833"/>
    </source>
</evidence>
<evidence type="ECO:0000256" key="4">
    <source>
        <dbReference type="ARBA" id="ARBA00023125"/>
    </source>
</evidence>
<evidence type="ECO:0000256" key="1">
    <source>
        <dbReference type="ARBA" id="ARBA00022723"/>
    </source>
</evidence>
<dbReference type="OrthoDB" id="7331812at2759"/>
<dbReference type="PROSITE" id="PS50950">
    <property type="entry name" value="ZF_THAP"/>
    <property type="match status" value="1"/>
</dbReference>
<name>A0A7R8H5F9_LEPSM</name>
<evidence type="ECO:0000313" key="6">
    <source>
        <dbReference type="Proteomes" id="UP000675881"/>
    </source>
</evidence>
<keyword evidence="3" id="KW-0862">Zinc</keyword>
<keyword evidence="6" id="KW-1185">Reference proteome</keyword>
<gene>
    <name evidence="5" type="ORF">LSAA_6797</name>
</gene>
<evidence type="ECO:0000313" key="5">
    <source>
        <dbReference type="EMBL" id="CAF2875621.1"/>
    </source>
</evidence>
<keyword evidence="4" id="KW-0238">DNA-binding</keyword>
<dbReference type="InterPro" id="IPR006612">
    <property type="entry name" value="THAP_Znf"/>
</dbReference>
<dbReference type="SUPFAM" id="SSF57716">
    <property type="entry name" value="Glucocorticoid receptor-like (DNA-binding domain)"/>
    <property type="match status" value="1"/>
</dbReference>
<dbReference type="GO" id="GO:0003677">
    <property type="term" value="F:DNA binding"/>
    <property type="evidence" value="ECO:0007669"/>
    <property type="project" value="UniProtKB-UniRule"/>
</dbReference>
<dbReference type="Proteomes" id="UP000675881">
    <property type="component" value="Chromosome 2"/>
</dbReference>
<reference evidence="5" key="1">
    <citation type="submission" date="2021-02" db="EMBL/GenBank/DDBJ databases">
        <authorList>
            <person name="Bekaert M."/>
        </authorList>
    </citation>
    <scope>NUCLEOTIDE SEQUENCE</scope>
    <source>
        <strain evidence="5">IoA-00</strain>
    </source>
</reference>
<keyword evidence="2" id="KW-0863">Zinc-finger</keyword>
<keyword evidence="1" id="KW-0479">Metal-binding</keyword>
<protein>
    <submittedName>
        <fullName evidence="5">(salmon louse) hypothetical protein</fullName>
    </submittedName>
</protein>
<sequence length="110" mass="12828">MSSSNLSKNILETEDIIHDSKSDPFTERLKYSTKSCAILNCPNPIDTSYHLFPSNHPLRQTWIDLCELKKLFNPKTSRICGKHFIDDNFTYPSFKREIDFTKIIEKEAKT</sequence>
<dbReference type="AlphaFoldDB" id="A0A7R8H5F9"/>